<dbReference type="GO" id="GO:0005886">
    <property type="term" value="C:plasma membrane"/>
    <property type="evidence" value="ECO:0007669"/>
    <property type="project" value="TreeGrafter"/>
</dbReference>
<dbReference type="OrthoDB" id="9816293at2"/>
<evidence type="ECO:0000313" key="2">
    <source>
        <dbReference type="EMBL" id="RKQ70285.1"/>
    </source>
</evidence>
<dbReference type="AlphaFoldDB" id="A0A420WH82"/>
<keyword evidence="1" id="KW-0472">Membrane</keyword>
<evidence type="ECO:0000313" key="3">
    <source>
        <dbReference type="Proteomes" id="UP000277424"/>
    </source>
</evidence>
<gene>
    <name evidence="2" type="ORF">BCL74_2229</name>
</gene>
<dbReference type="InterPro" id="IPR007401">
    <property type="entry name" value="DUF454"/>
</dbReference>
<comment type="caution">
    <text evidence="2">The sequence shown here is derived from an EMBL/GenBank/DDBJ whole genome shotgun (WGS) entry which is preliminary data.</text>
</comment>
<accession>A0A420WH82</accession>
<dbReference type="RefSeq" id="WP_121219987.1">
    <property type="nucleotide sequence ID" value="NZ_RBIG01000002.1"/>
</dbReference>
<keyword evidence="1" id="KW-1133">Transmembrane helix</keyword>
<proteinExistence type="predicted"/>
<keyword evidence="1" id="KW-0812">Transmembrane</keyword>
<organism evidence="2 3">
    <name type="scientific">Oceanibaculum indicum</name>
    <dbReference type="NCBI Taxonomy" id="526216"/>
    <lineage>
        <taxon>Bacteria</taxon>
        <taxon>Pseudomonadati</taxon>
        <taxon>Pseudomonadota</taxon>
        <taxon>Alphaproteobacteria</taxon>
        <taxon>Rhodospirillales</taxon>
        <taxon>Oceanibaculaceae</taxon>
        <taxon>Oceanibaculum</taxon>
    </lineage>
</organism>
<feature type="transmembrane region" description="Helical" evidence="1">
    <location>
        <begin position="103"/>
        <end position="121"/>
    </location>
</feature>
<name>A0A420WH82_9PROT</name>
<dbReference type="PANTHER" id="PTHR35813:SF1">
    <property type="entry name" value="INNER MEMBRANE PROTEIN YBAN"/>
    <property type="match status" value="1"/>
</dbReference>
<dbReference type="EMBL" id="RBIG01000002">
    <property type="protein sequence ID" value="RKQ70285.1"/>
    <property type="molecule type" value="Genomic_DNA"/>
</dbReference>
<protein>
    <recommendedName>
        <fullName evidence="4">DUF454 domain-containing protein</fullName>
    </recommendedName>
</protein>
<feature type="transmembrane region" description="Helical" evidence="1">
    <location>
        <begin position="34"/>
        <end position="67"/>
    </location>
</feature>
<dbReference type="Proteomes" id="UP000277424">
    <property type="component" value="Unassembled WGS sequence"/>
</dbReference>
<sequence>MSVQEDAPGNPPPTKQLEFHEAGLIENRLLRVTLYALGCIFAALGLIGAFLPVMPTVPFLLVAVWCFARSSPRFHHWLYTHPTFGPPIRNWFQHGVVPLKGKLYAVGGMAVSWMMTVIFVFDDWLKPALMGGTMVLIGIYVCTRPSRVRAE</sequence>
<dbReference type="PANTHER" id="PTHR35813">
    <property type="entry name" value="INNER MEMBRANE PROTEIN YBAN"/>
    <property type="match status" value="1"/>
</dbReference>
<reference evidence="2 3" key="1">
    <citation type="submission" date="2018-10" db="EMBL/GenBank/DDBJ databases">
        <title>Comparative analysis of microorganisms from saline springs in Andes Mountain Range, Colombia.</title>
        <authorList>
            <person name="Rubin E."/>
        </authorList>
    </citation>
    <scope>NUCLEOTIDE SEQUENCE [LARGE SCALE GENOMIC DNA]</scope>
    <source>
        <strain evidence="2 3">USBA 36</strain>
    </source>
</reference>
<dbReference type="Pfam" id="PF04304">
    <property type="entry name" value="DUF454"/>
    <property type="match status" value="1"/>
</dbReference>
<evidence type="ECO:0000256" key="1">
    <source>
        <dbReference type="SAM" id="Phobius"/>
    </source>
</evidence>
<evidence type="ECO:0008006" key="4">
    <source>
        <dbReference type="Google" id="ProtNLM"/>
    </source>
</evidence>